<dbReference type="InterPro" id="IPR017853">
    <property type="entry name" value="GH"/>
</dbReference>
<dbReference type="PRINTS" id="PR00843">
    <property type="entry name" value="GLHYDRLASE30"/>
</dbReference>
<protein>
    <recommendedName>
        <fullName evidence="3 6">Glucosylceramidase</fullName>
        <ecNumber evidence="3 6">3.2.1.45</ecNumber>
    </recommendedName>
</protein>
<evidence type="ECO:0000313" key="8">
    <source>
        <dbReference type="EMBL" id="GMS94139.1"/>
    </source>
</evidence>
<dbReference type="GO" id="GO:0016020">
    <property type="term" value="C:membrane"/>
    <property type="evidence" value="ECO:0007669"/>
    <property type="project" value="GOC"/>
</dbReference>
<dbReference type="Pfam" id="PF02055">
    <property type="entry name" value="Glyco_hydro_30"/>
    <property type="match status" value="1"/>
</dbReference>
<feature type="non-terminal residue" evidence="8">
    <location>
        <position position="175"/>
    </location>
</feature>
<dbReference type="GO" id="GO:0006680">
    <property type="term" value="P:glucosylceramide catabolic process"/>
    <property type="evidence" value="ECO:0007669"/>
    <property type="project" value="TreeGrafter"/>
</dbReference>
<dbReference type="AlphaFoldDB" id="A0AAV5TII0"/>
<evidence type="ECO:0000256" key="2">
    <source>
        <dbReference type="ARBA" id="ARBA00005382"/>
    </source>
</evidence>
<keyword evidence="4" id="KW-0732">Signal</keyword>
<name>A0AAV5TII0_9BILA</name>
<dbReference type="PANTHER" id="PTHR11069">
    <property type="entry name" value="GLUCOSYLCERAMIDASE"/>
    <property type="match status" value="1"/>
</dbReference>
<dbReference type="GO" id="GO:0004348">
    <property type="term" value="F:glucosylceramidase activity"/>
    <property type="evidence" value="ECO:0007669"/>
    <property type="project" value="UniProtKB-EC"/>
</dbReference>
<evidence type="ECO:0000256" key="4">
    <source>
        <dbReference type="ARBA" id="ARBA00022729"/>
    </source>
</evidence>
<proteinExistence type="inferred from homology"/>
<evidence type="ECO:0000256" key="1">
    <source>
        <dbReference type="ARBA" id="ARBA00001013"/>
    </source>
</evidence>
<organism evidence="8 9">
    <name type="scientific">Pristionchus entomophagus</name>
    <dbReference type="NCBI Taxonomy" id="358040"/>
    <lineage>
        <taxon>Eukaryota</taxon>
        <taxon>Metazoa</taxon>
        <taxon>Ecdysozoa</taxon>
        <taxon>Nematoda</taxon>
        <taxon>Chromadorea</taxon>
        <taxon>Rhabditida</taxon>
        <taxon>Rhabditina</taxon>
        <taxon>Diplogasteromorpha</taxon>
        <taxon>Diplogasteroidea</taxon>
        <taxon>Neodiplogasteridae</taxon>
        <taxon>Pristionchus</taxon>
    </lineage>
</organism>
<evidence type="ECO:0000256" key="5">
    <source>
        <dbReference type="ARBA" id="ARBA00022801"/>
    </source>
</evidence>
<dbReference type="InterPro" id="IPR033453">
    <property type="entry name" value="Glyco_hydro_30_TIM-barrel"/>
</dbReference>
<keyword evidence="6" id="KW-0443">Lipid metabolism</keyword>
<keyword evidence="5 6" id="KW-0378">Hydrolase</keyword>
<dbReference type="Gene3D" id="3.20.20.80">
    <property type="entry name" value="Glycosidases"/>
    <property type="match status" value="1"/>
</dbReference>
<evidence type="ECO:0000256" key="6">
    <source>
        <dbReference type="RuleBase" id="RU361188"/>
    </source>
</evidence>
<comment type="similarity">
    <text evidence="2 6">Belongs to the glycosyl hydrolase 30 family.</text>
</comment>
<sequence length="175" mass="18999">GGGFTDSTGINLNSLSSGAQQILIKQYFGPSGTEYTLGRVPIASCDFSLSPYSYDDVAGDFSLANFALANADFQYKIPYIKQALALQQASGGLRLFAAPWSAPGWMKASGQMQGPTTLSSKPTLELRRSGSTIRFFEAYLAEGISFWAVSPQNEPTTGAIPFWPWQTMYFDAFSE</sequence>
<comment type="catalytic activity">
    <reaction evidence="1">
        <text>a beta-D-glucosyl-(1&lt;-&gt;1')-N-acylsphing-4-enine + H2O = an N-acylsphing-4-enine + D-glucose</text>
        <dbReference type="Rhea" id="RHEA:13269"/>
        <dbReference type="ChEBI" id="CHEBI:4167"/>
        <dbReference type="ChEBI" id="CHEBI:15377"/>
        <dbReference type="ChEBI" id="CHEBI:22801"/>
        <dbReference type="ChEBI" id="CHEBI:52639"/>
        <dbReference type="EC" id="3.2.1.45"/>
    </reaction>
    <physiologicalReaction direction="left-to-right" evidence="1">
        <dbReference type="Rhea" id="RHEA:13270"/>
    </physiologicalReaction>
</comment>
<gene>
    <name evidence="8" type="ORF">PENTCL1PPCAC_16314</name>
</gene>
<evidence type="ECO:0000259" key="7">
    <source>
        <dbReference type="Pfam" id="PF02055"/>
    </source>
</evidence>
<comment type="caution">
    <text evidence="8">The sequence shown here is derived from an EMBL/GenBank/DDBJ whole genome shotgun (WGS) entry which is preliminary data.</text>
</comment>
<dbReference type="PANTHER" id="PTHR11069:SF23">
    <property type="entry name" value="LYSOSOMAL ACID GLUCOSYLCERAMIDASE"/>
    <property type="match status" value="1"/>
</dbReference>
<dbReference type="EMBL" id="BTSX01000004">
    <property type="protein sequence ID" value="GMS94139.1"/>
    <property type="molecule type" value="Genomic_DNA"/>
</dbReference>
<keyword evidence="9" id="KW-1185">Reference proteome</keyword>
<keyword evidence="6" id="KW-0326">Glycosidase</keyword>
<feature type="non-terminal residue" evidence="8">
    <location>
        <position position="1"/>
    </location>
</feature>
<evidence type="ECO:0000256" key="3">
    <source>
        <dbReference type="ARBA" id="ARBA00012658"/>
    </source>
</evidence>
<dbReference type="Proteomes" id="UP001432027">
    <property type="component" value="Unassembled WGS sequence"/>
</dbReference>
<dbReference type="InterPro" id="IPR001139">
    <property type="entry name" value="Glyco_hydro_30"/>
</dbReference>
<accession>A0AAV5TII0</accession>
<evidence type="ECO:0000313" key="9">
    <source>
        <dbReference type="Proteomes" id="UP001432027"/>
    </source>
</evidence>
<feature type="domain" description="Glycosyl hydrolase family 30 TIM-barrel" evidence="7">
    <location>
        <begin position="1"/>
        <end position="172"/>
    </location>
</feature>
<reference evidence="8" key="1">
    <citation type="submission" date="2023-10" db="EMBL/GenBank/DDBJ databases">
        <title>Genome assembly of Pristionchus species.</title>
        <authorList>
            <person name="Yoshida K."/>
            <person name="Sommer R.J."/>
        </authorList>
    </citation>
    <scope>NUCLEOTIDE SEQUENCE</scope>
    <source>
        <strain evidence="8">RS0144</strain>
    </source>
</reference>
<dbReference type="EC" id="3.2.1.45" evidence="3 6"/>
<keyword evidence="6" id="KW-0746">Sphingolipid metabolism</keyword>
<dbReference type="SUPFAM" id="SSF51445">
    <property type="entry name" value="(Trans)glycosidases"/>
    <property type="match status" value="1"/>
</dbReference>